<gene>
    <name evidence="1" type="ORF">LEP1GSC131_0731</name>
</gene>
<evidence type="ECO:0000313" key="2">
    <source>
        <dbReference type="Proteomes" id="UP000006339"/>
    </source>
</evidence>
<reference evidence="1" key="1">
    <citation type="submission" date="2012-10" db="EMBL/GenBank/DDBJ databases">
        <authorList>
            <person name="Harkins D.M."/>
            <person name="Durkin A.S."/>
            <person name="Brinkac L.M."/>
            <person name="Selengut J.D."/>
            <person name="Sanka R."/>
            <person name="DePew J."/>
            <person name="Purushe J."/>
            <person name="Picardeau M."/>
            <person name="Werts C."/>
            <person name="Goarant C."/>
            <person name="Vinetz J.M."/>
            <person name="Sutton G.G."/>
            <person name="Nelson W.C."/>
            <person name="Fouts D.E."/>
        </authorList>
    </citation>
    <scope>NUCLEOTIDE SEQUENCE [LARGE SCALE GENOMIC DNA]</scope>
    <source>
        <strain evidence="1">200802841</strain>
    </source>
</reference>
<proteinExistence type="predicted"/>
<evidence type="ECO:0000313" key="1">
    <source>
        <dbReference type="EMBL" id="EKO50641.1"/>
    </source>
</evidence>
<name>A0A828XTR1_9LEPT</name>
<dbReference type="EMBL" id="AKWH02000056">
    <property type="protein sequence ID" value="EKO50641.1"/>
    <property type="molecule type" value="Genomic_DNA"/>
</dbReference>
<dbReference type="Proteomes" id="UP000006339">
    <property type="component" value="Unassembled WGS sequence"/>
</dbReference>
<accession>A0A828XTR1</accession>
<sequence length="56" mass="6105">MSPVITALGSTKILLKSSTVRLIPIPSMMIPNAIGRNTVVSKLDSIVYDLFLFQTL</sequence>
<keyword evidence="2" id="KW-1185">Reference proteome</keyword>
<organism evidence="1 2">
    <name type="scientific">Leptospira kirschneri str. 200802841</name>
    <dbReference type="NCBI Taxonomy" id="1193047"/>
    <lineage>
        <taxon>Bacteria</taxon>
        <taxon>Pseudomonadati</taxon>
        <taxon>Spirochaetota</taxon>
        <taxon>Spirochaetia</taxon>
        <taxon>Leptospirales</taxon>
        <taxon>Leptospiraceae</taxon>
        <taxon>Leptospira</taxon>
    </lineage>
</organism>
<dbReference type="AlphaFoldDB" id="A0A828XTR1"/>
<protein>
    <submittedName>
        <fullName evidence="1">Uncharacterized protein</fullName>
    </submittedName>
</protein>
<comment type="caution">
    <text evidence="1">The sequence shown here is derived from an EMBL/GenBank/DDBJ whole genome shotgun (WGS) entry which is preliminary data.</text>
</comment>